<evidence type="ECO:0000256" key="2">
    <source>
        <dbReference type="ARBA" id="ARBA00022723"/>
    </source>
</evidence>
<keyword evidence="2 6" id="KW-0479">Metal-binding</keyword>
<keyword evidence="4 6" id="KW-0862">Zinc</keyword>
<keyword evidence="10" id="KW-1185">Reference proteome</keyword>
<dbReference type="InterPro" id="IPR007527">
    <property type="entry name" value="Znf_SWIM"/>
</dbReference>
<comment type="similarity">
    <text evidence="1 6">Belongs to the FHY3/FAR1 family.</text>
</comment>
<dbReference type="SMART" id="SM00575">
    <property type="entry name" value="ZnF_PMZ"/>
    <property type="match status" value="1"/>
</dbReference>
<gene>
    <name evidence="9" type="ORF">Taro_005494</name>
</gene>
<feature type="domain" description="SWIM-type" evidence="8">
    <location>
        <begin position="53"/>
        <end position="89"/>
    </location>
</feature>
<name>A0A843TSI3_COLES</name>
<protein>
    <recommendedName>
        <fullName evidence="6">Protein FAR1-RELATED SEQUENCE</fullName>
    </recommendedName>
</protein>
<dbReference type="EMBL" id="NMUH01000155">
    <property type="protein sequence ID" value="MQL73136.1"/>
    <property type="molecule type" value="Genomic_DNA"/>
</dbReference>
<dbReference type="GO" id="GO:0006355">
    <property type="term" value="P:regulation of DNA-templated transcription"/>
    <property type="evidence" value="ECO:0007669"/>
    <property type="project" value="UniProtKB-UniRule"/>
</dbReference>
<evidence type="ECO:0000256" key="3">
    <source>
        <dbReference type="ARBA" id="ARBA00022771"/>
    </source>
</evidence>
<dbReference type="GO" id="GO:0005634">
    <property type="term" value="C:nucleus"/>
    <property type="evidence" value="ECO:0007669"/>
    <property type="project" value="UniProtKB-SubCell"/>
</dbReference>
<organism evidence="9 10">
    <name type="scientific">Colocasia esculenta</name>
    <name type="common">Wild taro</name>
    <name type="synonym">Arum esculentum</name>
    <dbReference type="NCBI Taxonomy" id="4460"/>
    <lineage>
        <taxon>Eukaryota</taxon>
        <taxon>Viridiplantae</taxon>
        <taxon>Streptophyta</taxon>
        <taxon>Embryophyta</taxon>
        <taxon>Tracheophyta</taxon>
        <taxon>Spermatophyta</taxon>
        <taxon>Magnoliopsida</taxon>
        <taxon>Liliopsida</taxon>
        <taxon>Araceae</taxon>
        <taxon>Aroideae</taxon>
        <taxon>Colocasieae</taxon>
        <taxon>Colocasia</taxon>
    </lineage>
</organism>
<dbReference type="InterPro" id="IPR006564">
    <property type="entry name" value="Znf_PMZ"/>
</dbReference>
<proteinExistence type="inferred from homology"/>
<feature type="region of interest" description="Disordered" evidence="7">
    <location>
        <begin position="263"/>
        <end position="390"/>
    </location>
</feature>
<evidence type="ECO:0000256" key="4">
    <source>
        <dbReference type="ARBA" id="ARBA00022833"/>
    </source>
</evidence>
<comment type="function">
    <text evidence="6">Putative transcription activator involved in regulating light control of development.</text>
</comment>
<dbReference type="AlphaFoldDB" id="A0A843TSI3"/>
<evidence type="ECO:0000313" key="10">
    <source>
        <dbReference type="Proteomes" id="UP000652761"/>
    </source>
</evidence>
<dbReference type="PANTHER" id="PTHR31669:SF283">
    <property type="entry name" value="PROTEIN FAR1-RELATED SEQUENCE"/>
    <property type="match status" value="1"/>
</dbReference>
<feature type="region of interest" description="Disordered" evidence="7">
    <location>
        <begin position="172"/>
        <end position="221"/>
    </location>
</feature>
<dbReference type="PANTHER" id="PTHR31669">
    <property type="entry name" value="PROTEIN FAR1-RELATED SEQUENCE 10-RELATED"/>
    <property type="match status" value="1"/>
</dbReference>
<keyword evidence="6" id="KW-0539">Nucleus</keyword>
<comment type="caution">
    <text evidence="9">The sequence shown here is derived from an EMBL/GenBank/DDBJ whole genome shotgun (WGS) entry which is preliminary data.</text>
</comment>
<dbReference type="OrthoDB" id="2011021at2759"/>
<keyword evidence="3 5" id="KW-0863">Zinc-finger</keyword>
<evidence type="ECO:0000256" key="5">
    <source>
        <dbReference type="PROSITE-ProRule" id="PRU00325"/>
    </source>
</evidence>
<feature type="compositionally biased region" description="Polar residues" evidence="7">
    <location>
        <begin position="172"/>
        <end position="185"/>
    </location>
</feature>
<feature type="compositionally biased region" description="Low complexity" evidence="7">
    <location>
        <begin position="267"/>
        <end position="293"/>
    </location>
</feature>
<evidence type="ECO:0000259" key="8">
    <source>
        <dbReference type="PROSITE" id="PS50966"/>
    </source>
</evidence>
<evidence type="ECO:0000313" key="9">
    <source>
        <dbReference type="EMBL" id="MQL73136.1"/>
    </source>
</evidence>
<sequence>MRGIFKKFQEELIEIASCVPTIIHDDDKKLTMRIKSFENIKVKDFEKIIAKEFTVSLDRTEDLVACTCKCFEFRGYLCRHALLALQFAGIARIPERYILKRWTIEMRYRHANDEYISQNGLVDSAACRYSNLIHHLMKVAEVGSMSEAMHDIVVKEIPNLLKKLIDSSQSQASSENVIPSGSHSHVVNDPPRAKTKGRGRQKRIESSIEKMKKRSYSSRGYNPAACAAHAPGVAWTTYVEYPAHCPTNAVHVSNAADAFPTGDASNAAGASPTGDASDAADASPAGDDSPAGDASDEHLEREKEREQTGQPIQHCWWGSHSAGMRKPSSAGLPARSLISSPPPPPPPTASNRSCWRRQENNLGFRSNTKLEPTTRRRPRQIPLDSLDLEN</sequence>
<comment type="subcellular location">
    <subcellularLocation>
        <location evidence="6">Nucleus</location>
    </subcellularLocation>
</comment>
<accession>A0A843TSI3</accession>
<dbReference type="PROSITE" id="PS50966">
    <property type="entry name" value="ZF_SWIM"/>
    <property type="match status" value="1"/>
</dbReference>
<feature type="compositionally biased region" description="Basic and acidic residues" evidence="7">
    <location>
        <begin position="295"/>
        <end position="307"/>
    </location>
</feature>
<dbReference type="Proteomes" id="UP000652761">
    <property type="component" value="Unassembled WGS sequence"/>
</dbReference>
<dbReference type="InterPro" id="IPR031052">
    <property type="entry name" value="FHY3/FAR1"/>
</dbReference>
<feature type="compositionally biased region" description="Polar residues" evidence="7">
    <location>
        <begin position="360"/>
        <end position="371"/>
    </location>
</feature>
<reference evidence="9" key="1">
    <citation type="submission" date="2017-07" db="EMBL/GenBank/DDBJ databases">
        <title>Taro Niue Genome Assembly and Annotation.</title>
        <authorList>
            <person name="Atibalentja N."/>
            <person name="Keating K."/>
            <person name="Fields C.J."/>
        </authorList>
    </citation>
    <scope>NUCLEOTIDE SEQUENCE</scope>
    <source>
        <strain evidence="9">Niue_2</strain>
        <tissue evidence="9">Leaf</tissue>
    </source>
</reference>
<dbReference type="Pfam" id="PF04434">
    <property type="entry name" value="SWIM"/>
    <property type="match status" value="1"/>
</dbReference>
<evidence type="ECO:0000256" key="6">
    <source>
        <dbReference type="RuleBase" id="RU367018"/>
    </source>
</evidence>
<dbReference type="GO" id="GO:0008270">
    <property type="term" value="F:zinc ion binding"/>
    <property type="evidence" value="ECO:0007669"/>
    <property type="project" value="UniProtKB-UniRule"/>
</dbReference>
<evidence type="ECO:0000256" key="7">
    <source>
        <dbReference type="SAM" id="MobiDB-lite"/>
    </source>
</evidence>
<evidence type="ECO:0000256" key="1">
    <source>
        <dbReference type="ARBA" id="ARBA00005889"/>
    </source>
</evidence>